<organism evidence="1 2">
    <name type="scientific">Eumeta variegata</name>
    <name type="common">Bagworm moth</name>
    <name type="synonym">Eumeta japonica</name>
    <dbReference type="NCBI Taxonomy" id="151549"/>
    <lineage>
        <taxon>Eukaryota</taxon>
        <taxon>Metazoa</taxon>
        <taxon>Ecdysozoa</taxon>
        <taxon>Arthropoda</taxon>
        <taxon>Hexapoda</taxon>
        <taxon>Insecta</taxon>
        <taxon>Pterygota</taxon>
        <taxon>Neoptera</taxon>
        <taxon>Endopterygota</taxon>
        <taxon>Lepidoptera</taxon>
        <taxon>Glossata</taxon>
        <taxon>Ditrysia</taxon>
        <taxon>Tineoidea</taxon>
        <taxon>Psychidae</taxon>
        <taxon>Oiketicinae</taxon>
        <taxon>Eumeta</taxon>
    </lineage>
</organism>
<gene>
    <name evidence="1" type="ORF">EVAR_56830_1</name>
</gene>
<sequence>MRSLRTPDGMWLWGSVNTSRPLTDFCYDEGDAFTLECTAGYSKNDGRKHTGPHYMWWMFVGIPKGYRPWSRRTPTSAVDTLRLTKYHDNVQLNCYHGSYNMTTHKQTGDGSIAVRFRMRRDGVCPVFRMLKARSPVVTTGLLAGAK</sequence>
<name>A0A4C1ZI94_EUMVA</name>
<dbReference type="AlphaFoldDB" id="A0A4C1ZI94"/>
<evidence type="ECO:0000313" key="2">
    <source>
        <dbReference type="Proteomes" id="UP000299102"/>
    </source>
</evidence>
<dbReference type="Proteomes" id="UP000299102">
    <property type="component" value="Unassembled WGS sequence"/>
</dbReference>
<accession>A0A4C1ZI94</accession>
<keyword evidence="2" id="KW-1185">Reference proteome</keyword>
<evidence type="ECO:0000313" key="1">
    <source>
        <dbReference type="EMBL" id="GBP86275.1"/>
    </source>
</evidence>
<protein>
    <submittedName>
        <fullName evidence="1">Uncharacterized protein</fullName>
    </submittedName>
</protein>
<comment type="caution">
    <text evidence="1">The sequence shown here is derived from an EMBL/GenBank/DDBJ whole genome shotgun (WGS) entry which is preliminary data.</text>
</comment>
<reference evidence="1 2" key="1">
    <citation type="journal article" date="2019" name="Commun. Biol.">
        <title>The bagworm genome reveals a unique fibroin gene that provides high tensile strength.</title>
        <authorList>
            <person name="Kono N."/>
            <person name="Nakamura H."/>
            <person name="Ohtoshi R."/>
            <person name="Tomita M."/>
            <person name="Numata K."/>
            <person name="Arakawa K."/>
        </authorList>
    </citation>
    <scope>NUCLEOTIDE SEQUENCE [LARGE SCALE GENOMIC DNA]</scope>
</reference>
<dbReference type="EMBL" id="BGZK01001783">
    <property type="protein sequence ID" value="GBP86275.1"/>
    <property type="molecule type" value="Genomic_DNA"/>
</dbReference>
<proteinExistence type="predicted"/>